<protein>
    <submittedName>
        <fullName evidence="17">Caspase-3-like</fullName>
    </submittedName>
</protein>
<evidence type="ECO:0000256" key="9">
    <source>
        <dbReference type="ARBA" id="ARBA00022807"/>
    </source>
</evidence>
<keyword evidence="11" id="KW-0391">Immunity</keyword>
<feature type="domain" description="Caspase family p20" evidence="15">
    <location>
        <begin position="1477"/>
        <end position="1600"/>
    </location>
</feature>
<dbReference type="GO" id="GO:0004197">
    <property type="term" value="F:cysteine-type endopeptidase activity"/>
    <property type="evidence" value="ECO:0007669"/>
    <property type="project" value="InterPro"/>
</dbReference>
<dbReference type="SMART" id="SM00115">
    <property type="entry name" value="CASc"/>
    <property type="match status" value="1"/>
</dbReference>
<name>A0AAV7JUM9_9METZ</name>
<dbReference type="SUPFAM" id="SSF52129">
    <property type="entry name" value="Caspase-like"/>
    <property type="match status" value="1"/>
</dbReference>
<dbReference type="InterPro" id="IPR001315">
    <property type="entry name" value="CARD"/>
</dbReference>
<evidence type="ECO:0000259" key="15">
    <source>
        <dbReference type="PROSITE" id="PS50208"/>
    </source>
</evidence>
<proteinExistence type="inferred from homology"/>
<dbReference type="GO" id="GO:0006508">
    <property type="term" value="P:proteolysis"/>
    <property type="evidence" value="ECO:0007669"/>
    <property type="project" value="UniProtKB-KW"/>
</dbReference>
<feature type="domain" description="Caspase family p10" evidence="14">
    <location>
        <begin position="1651"/>
        <end position="1736"/>
    </location>
</feature>
<gene>
    <name evidence="17" type="ORF">LOD99_7294</name>
</gene>
<dbReference type="Gene3D" id="3.40.50.1460">
    <property type="match status" value="1"/>
</dbReference>
<keyword evidence="5" id="KW-0645">Protease</keyword>
<dbReference type="PRINTS" id="PR00376">
    <property type="entry name" value="IL1BCENZYME"/>
</dbReference>
<evidence type="ECO:0000256" key="1">
    <source>
        <dbReference type="ARBA" id="ARBA00004496"/>
    </source>
</evidence>
<dbReference type="Gene3D" id="3.80.10.10">
    <property type="entry name" value="Ribonuclease Inhibitor"/>
    <property type="match status" value="1"/>
</dbReference>
<reference evidence="17 18" key="1">
    <citation type="journal article" date="2023" name="BMC Biol.">
        <title>The compact genome of the sponge Oopsacas minuta (Hexactinellida) is lacking key metazoan core genes.</title>
        <authorList>
            <person name="Santini S."/>
            <person name="Schenkelaars Q."/>
            <person name="Jourda C."/>
            <person name="Duchesne M."/>
            <person name="Belahbib H."/>
            <person name="Rocher C."/>
            <person name="Selva M."/>
            <person name="Riesgo A."/>
            <person name="Vervoort M."/>
            <person name="Leys S.P."/>
            <person name="Kodjabachian L."/>
            <person name="Le Bivic A."/>
            <person name="Borchiellini C."/>
            <person name="Claverie J.M."/>
            <person name="Renard E."/>
        </authorList>
    </citation>
    <scope>NUCLEOTIDE SEQUENCE [LARGE SCALE GENOMIC DNA]</scope>
    <source>
        <strain evidence="17">SPO-2</strain>
    </source>
</reference>
<evidence type="ECO:0000256" key="6">
    <source>
        <dbReference type="ARBA" id="ARBA00022703"/>
    </source>
</evidence>
<evidence type="ECO:0000259" key="16">
    <source>
        <dbReference type="PROSITE" id="PS50837"/>
    </source>
</evidence>
<dbReference type="Gene3D" id="3.40.50.300">
    <property type="entry name" value="P-loop containing nucleotide triphosphate hydrolases"/>
    <property type="match status" value="3"/>
</dbReference>
<dbReference type="PANTHER" id="PTHR47901:SF8">
    <property type="entry name" value="CASPASE-3"/>
    <property type="match status" value="1"/>
</dbReference>
<dbReference type="Pfam" id="PF00619">
    <property type="entry name" value="CARD"/>
    <property type="match status" value="1"/>
</dbReference>
<dbReference type="CDD" id="cd00032">
    <property type="entry name" value="CASc"/>
    <property type="match status" value="1"/>
</dbReference>
<comment type="subcellular location">
    <subcellularLocation>
        <location evidence="1">Cytoplasm</location>
    </subcellularLocation>
</comment>
<dbReference type="PANTHER" id="PTHR47901">
    <property type="entry name" value="CASPASE RECRUITMENT DOMAIN-CONTAINING PROTEIN 18"/>
    <property type="match status" value="1"/>
</dbReference>
<dbReference type="SUPFAM" id="SSF52047">
    <property type="entry name" value="RNI-like"/>
    <property type="match status" value="1"/>
</dbReference>
<keyword evidence="4" id="KW-0399">Innate immunity</keyword>
<evidence type="ECO:0000256" key="8">
    <source>
        <dbReference type="ARBA" id="ARBA00022801"/>
    </source>
</evidence>
<keyword evidence="8" id="KW-0378">Hydrolase</keyword>
<evidence type="ECO:0000256" key="12">
    <source>
        <dbReference type="ARBA" id="ARBA00023145"/>
    </source>
</evidence>
<dbReference type="GO" id="GO:0005524">
    <property type="term" value="F:ATP binding"/>
    <property type="evidence" value="ECO:0007669"/>
    <property type="project" value="UniProtKB-KW"/>
</dbReference>
<evidence type="ECO:0000259" key="14">
    <source>
        <dbReference type="PROSITE" id="PS50207"/>
    </source>
</evidence>
<dbReference type="PROSITE" id="PS50837">
    <property type="entry name" value="NACHT"/>
    <property type="match status" value="1"/>
</dbReference>
<dbReference type="PROSITE" id="PS01122">
    <property type="entry name" value="CASPASE_CYS"/>
    <property type="match status" value="1"/>
</dbReference>
<keyword evidence="7" id="KW-0547">Nucleotide-binding</keyword>
<keyword evidence="9" id="KW-0788">Thiol protease</keyword>
<evidence type="ECO:0000256" key="2">
    <source>
        <dbReference type="ARBA" id="ARBA00010134"/>
    </source>
</evidence>
<keyword evidence="12" id="KW-0865">Zymogen</keyword>
<dbReference type="InterPro" id="IPR032675">
    <property type="entry name" value="LRR_dom_sf"/>
</dbReference>
<evidence type="ECO:0000256" key="5">
    <source>
        <dbReference type="ARBA" id="ARBA00022670"/>
    </source>
</evidence>
<dbReference type="InterPro" id="IPR027417">
    <property type="entry name" value="P-loop_NTPase"/>
</dbReference>
<accession>A0AAV7JUM9</accession>
<sequence length="1736" mass="199949">MSQSYKDTIIEVWHLLSRTYLYMNAKIKIHLRSKYAYNLRDTYSQLTIIENTLPNMQIHPLKSMTYAHSILDRTNKQIFPLEENLLSTPGQLFLAIGQIGTGKTWLARHISTLWANDLINEGKNILIYIDCELPEVKSAKDIQTCISSLRTKGTNFVDYFEHLFVKDGQNLIFIIDAYDVLLRYVPNSPLHELVRRKILSKSSILILSRPCVHFYNEMNTTYLNYTKLEVLGFSSKICNEYFTKSSIKLLEGSQAVFVFLNIFPDLRQFARFPLIAFSIIKLVSIENLEQFVSVDYIMKHICVIIINQQLSHYLTGDIKSQYLNIVSLNSVSRSKFHSLGHLYKTAYQGLLDSFNTVQQDIPTFHEGFAPDGMGIYCTNFIQVNSEWKPRYTFINLITQEFLAALYTKGNLKSGQEESYEKTLPILQKKTIPHFMILGCSKELLLNEEGKDIFHFYLPQLNNSLTIYALLLNIIIECGFVHYQKISATLLFPSNTIELLDYPMEGWILRGVSYFLNKISNFTSLTFSNCSITDQILYFLITNMNINSNITFVNLQGNKLTDSSIPIIRNSFRHILSSLRKLDLSNNSIDASQVISLESDFPQIEFISHQTIPQEILSRGEEFVYQYQLACNEGSQQIKFFRLMVVGSEGVGKTSLLKALRNQPFEGKEVSTDFIEKTDITITELSNDWSQNLSFKERLKETRDDILAHITVKRVKSLTNLSNLADNTNLSELILQPESNTDLDTGQIDENTNLNFTKSEPDLVLENDKIPEETKLESPTIESQPEEIDTPTVEIEPEIPEIKIDTNDPNEEISKIDPPFVSSSMHLSNLPLKNIQEHWSNQRTILPIEFFTVWDLAGQSYFFCMHSLFLTPRAVYLMPVDLSVNLKEPVLQRKRETGRLDRREIKGKVTHLDIIQYWIMTIYSVAKSTSTEVYECKSRIIIVFTKADLADDPVEKAAADYKLITDSLSRKCNCLSIVDKNYHIVSAKDRSLEGFTALKESIHTNADQIGFNHALPVRWLDFALNILSSSNPVLGKADITKISEQTNCAGDYTEILQLFHSIGVFFFRKNILVKSLQNLLDIIFHVVSPMNCLNLIPSLPKISKSKCKQENFRQEIENAYTTAVLTDNILYAILQRNNLTEVKTEITQLLEEFGVLLFKSGHGKHREHYIPYLFKEDITAIYQAESTDQTIYLYFPDNQVPTSFYFALLSLCLDRCNASKHKKFCKNEDKFSSDCRKPQWQMNLKIDKHDPKLAFDCVKFQWESNLTCILDFTEHQPYIRVIFQDIDYSDLAVHSRMFSLLFTIQKWIIQIQRELILSGKLAKIVLNCPCNSFARTLRPCVYFETFLKQSGHESHFYCKLIPSVLGLSFIDKYHGHIVQNLDLEFILEALFEEGLINGEELAQIFSLEKKEKVEMILRNLPNKGKEWAHKFYKVLKSKSVENREIRSLYESYIVEKLYAEVPKGEDLDFSRYPILNNPCGICLIIHIENFDDNSKRRGSHLDFLNLKQTFENMNFLIHSYEDSTKIEMRKILTELRCMDHSAFDTFFCIVMSHGDEDECIVTRDMKTIKKDTILNHFTADSCPSLAGKPKVFIFQACRGQKQDHGIEMISAKEPVTTGDEKLTIQTDDFANIPGKIEHIESDRSIPSSSQEVPKKVANFADFYIAQATVKGYVSYRYVTRGSVFISAFCSVLKSARYHHHLVDMMIEVRRQVSMVDVNSNVQCPEATDTFTKQLYLF</sequence>
<dbReference type="EMBL" id="JAKMXF010000299">
    <property type="protein sequence ID" value="KAI6652279.1"/>
    <property type="molecule type" value="Genomic_DNA"/>
</dbReference>
<dbReference type="InterPro" id="IPR002398">
    <property type="entry name" value="Pept_C14"/>
</dbReference>
<evidence type="ECO:0000256" key="7">
    <source>
        <dbReference type="ARBA" id="ARBA00022741"/>
    </source>
</evidence>
<comment type="similarity">
    <text evidence="2 13">Belongs to the peptidase C14A family.</text>
</comment>
<evidence type="ECO:0000313" key="18">
    <source>
        <dbReference type="Proteomes" id="UP001165289"/>
    </source>
</evidence>
<evidence type="ECO:0000256" key="4">
    <source>
        <dbReference type="ARBA" id="ARBA00022588"/>
    </source>
</evidence>
<dbReference type="Pfam" id="PF05729">
    <property type="entry name" value="NACHT"/>
    <property type="match status" value="1"/>
</dbReference>
<keyword evidence="6" id="KW-0053">Apoptosis</keyword>
<dbReference type="CDD" id="cd01671">
    <property type="entry name" value="CARD"/>
    <property type="match status" value="1"/>
</dbReference>
<keyword evidence="10" id="KW-0067">ATP-binding</keyword>
<keyword evidence="18" id="KW-1185">Reference proteome</keyword>
<dbReference type="Pfam" id="PF00656">
    <property type="entry name" value="Peptidase_C14"/>
    <property type="match status" value="1"/>
</dbReference>
<comment type="caution">
    <text evidence="17">The sequence shown here is derived from an EMBL/GenBank/DDBJ whole genome shotgun (WGS) entry which is preliminary data.</text>
</comment>
<dbReference type="GO" id="GO:0006915">
    <property type="term" value="P:apoptotic process"/>
    <property type="evidence" value="ECO:0007669"/>
    <property type="project" value="UniProtKB-KW"/>
</dbReference>
<dbReference type="SUPFAM" id="SSF52540">
    <property type="entry name" value="P-loop containing nucleoside triphosphate hydrolases"/>
    <property type="match status" value="2"/>
</dbReference>
<dbReference type="Gene3D" id="1.10.533.10">
    <property type="entry name" value="Death Domain, Fas"/>
    <property type="match status" value="1"/>
</dbReference>
<evidence type="ECO:0000256" key="13">
    <source>
        <dbReference type="RuleBase" id="RU003971"/>
    </source>
</evidence>
<dbReference type="InterPro" id="IPR015917">
    <property type="entry name" value="Pept_C14A"/>
</dbReference>
<dbReference type="GO" id="GO:0045087">
    <property type="term" value="P:innate immune response"/>
    <property type="evidence" value="ECO:0007669"/>
    <property type="project" value="UniProtKB-KW"/>
</dbReference>
<evidence type="ECO:0000256" key="11">
    <source>
        <dbReference type="ARBA" id="ARBA00022859"/>
    </source>
</evidence>
<dbReference type="InterPro" id="IPR002138">
    <property type="entry name" value="Pept_C14_p10"/>
</dbReference>
<dbReference type="GO" id="GO:0042981">
    <property type="term" value="P:regulation of apoptotic process"/>
    <property type="evidence" value="ECO:0007669"/>
    <property type="project" value="InterPro"/>
</dbReference>
<keyword evidence="3" id="KW-0963">Cytoplasm</keyword>
<dbReference type="InterPro" id="IPR011600">
    <property type="entry name" value="Pept_C14_caspase"/>
</dbReference>
<dbReference type="InterPro" id="IPR033139">
    <property type="entry name" value="Caspase_cys_AS"/>
</dbReference>
<evidence type="ECO:0000313" key="17">
    <source>
        <dbReference type="EMBL" id="KAI6652279.1"/>
    </source>
</evidence>
<dbReference type="Proteomes" id="UP001165289">
    <property type="component" value="Unassembled WGS sequence"/>
</dbReference>
<dbReference type="SUPFAM" id="SSF47986">
    <property type="entry name" value="DEATH domain"/>
    <property type="match status" value="1"/>
</dbReference>
<dbReference type="PROSITE" id="PS50207">
    <property type="entry name" value="CASPASE_P10"/>
    <property type="match status" value="1"/>
</dbReference>
<evidence type="ECO:0000256" key="3">
    <source>
        <dbReference type="ARBA" id="ARBA00022490"/>
    </source>
</evidence>
<dbReference type="InterPro" id="IPR029030">
    <property type="entry name" value="Caspase-like_dom_sf"/>
</dbReference>
<dbReference type="InterPro" id="IPR007111">
    <property type="entry name" value="NACHT_NTPase"/>
</dbReference>
<feature type="domain" description="NACHT" evidence="16">
    <location>
        <begin position="91"/>
        <end position="210"/>
    </location>
</feature>
<organism evidence="17 18">
    <name type="scientific">Oopsacas minuta</name>
    <dbReference type="NCBI Taxonomy" id="111878"/>
    <lineage>
        <taxon>Eukaryota</taxon>
        <taxon>Metazoa</taxon>
        <taxon>Porifera</taxon>
        <taxon>Hexactinellida</taxon>
        <taxon>Hexasterophora</taxon>
        <taxon>Lyssacinosida</taxon>
        <taxon>Leucopsacidae</taxon>
        <taxon>Oopsacas</taxon>
    </lineage>
</organism>
<dbReference type="InterPro" id="IPR001309">
    <property type="entry name" value="Pept_C14_p20"/>
</dbReference>
<dbReference type="InterPro" id="IPR011029">
    <property type="entry name" value="DEATH-like_dom_sf"/>
</dbReference>
<dbReference type="PROSITE" id="PS50208">
    <property type="entry name" value="CASPASE_P20"/>
    <property type="match status" value="1"/>
</dbReference>
<evidence type="ECO:0000256" key="10">
    <source>
        <dbReference type="ARBA" id="ARBA00022840"/>
    </source>
</evidence>
<dbReference type="GO" id="GO:0005737">
    <property type="term" value="C:cytoplasm"/>
    <property type="evidence" value="ECO:0007669"/>
    <property type="project" value="UniProtKB-SubCell"/>
</dbReference>